<dbReference type="AlphaFoldDB" id="A0A4S3JU68"/>
<accession>A0A4S3JU68</accession>
<comment type="caution">
    <text evidence="1">The sequence shown here is derived from an EMBL/GenBank/DDBJ whole genome shotgun (WGS) entry which is preliminary data.</text>
</comment>
<dbReference type="EMBL" id="SOSA01000043">
    <property type="protein sequence ID" value="THC98461.1"/>
    <property type="molecule type" value="Genomic_DNA"/>
</dbReference>
<reference evidence="1 2" key="1">
    <citation type="submission" date="2019-03" db="EMBL/GenBank/DDBJ databases">
        <title>The genome sequence of a newly discovered highly antifungal drug resistant Aspergillus species, Aspergillus tanneri NIH 1004.</title>
        <authorList>
            <person name="Mounaud S."/>
            <person name="Singh I."/>
            <person name="Joardar V."/>
            <person name="Pakala S."/>
            <person name="Pakala S."/>
            <person name="Venepally P."/>
            <person name="Hoover J."/>
            <person name="Nierman W."/>
            <person name="Chung J."/>
            <person name="Losada L."/>
        </authorList>
    </citation>
    <scope>NUCLEOTIDE SEQUENCE [LARGE SCALE GENOMIC DNA]</scope>
    <source>
        <strain evidence="1 2">NIH1004</strain>
    </source>
</reference>
<proteinExistence type="predicted"/>
<name>A0A4S3JU68_9EURO</name>
<evidence type="ECO:0000313" key="2">
    <source>
        <dbReference type="Proteomes" id="UP000308092"/>
    </source>
</evidence>
<gene>
    <name evidence="1" type="ORF">EYZ11_002046</name>
</gene>
<protein>
    <submittedName>
        <fullName evidence="1">Uncharacterized protein</fullName>
    </submittedName>
</protein>
<dbReference type="Proteomes" id="UP000308092">
    <property type="component" value="Unassembled WGS sequence"/>
</dbReference>
<evidence type="ECO:0000313" key="1">
    <source>
        <dbReference type="EMBL" id="THC98461.1"/>
    </source>
</evidence>
<keyword evidence="2" id="KW-1185">Reference proteome</keyword>
<sequence>MPSRTDLINPVQSLNTAFSTSALLSNFTSSITNPTIVIEHGPPELLPYFGRKSTGPDAIVTYFGLIAERGPRERGVGGREAVVGG</sequence>
<organism evidence="1 2">
    <name type="scientific">Aspergillus tanneri</name>
    <dbReference type="NCBI Taxonomy" id="1220188"/>
    <lineage>
        <taxon>Eukaryota</taxon>
        <taxon>Fungi</taxon>
        <taxon>Dikarya</taxon>
        <taxon>Ascomycota</taxon>
        <taxon>Pezizomycotina</taxon>
        <taxon>Eurotiomycetes</taxon>
        <taxon>Eurotiomycetidae</taxon>
        <taxon>Eurotiales</taxon>
        <taxon>Aspergillaceae</taxon>
        <taxon>Aspergillus</taxon>
        <taxon>Aspergillus subgen. Circumdati</taxon>
    </lineage>
</organism>
<dbReference type="VEuPathDB" id="FungiDB:EYZ11_002046"/>